<keyword evidence="3" id="KW-0600">Photoreceptor protein</keyword>
<dbReference type="GO" id="GO:0016020">
    <property type="term" value="C:membrane"/>
    <property type="evidence" value="ECO:0007669"/>
    <property type="project" value="UniProtKB-SubCell"/>
</dbReference>
<dbReference type="Proteomes" id="UP000654075">
    <property type="component" value="Unassembled WGS sequence"/>
</dbReference>
<dbReference type="InterPro" id="IPR001425">
    <property type="entry name" value="Arc/bac/fun_rhodopsins"/>
</dbReference>
<evidence type="ECO:0000256" key="5">
    <source>
        <dbReference type="ARBA" id="ARBA00022692"/>
    </source>
</evidence>
<name>A0A813F5E5_POLGL</name>
<dbReference type="GO" id="GO:0005216">
    <property type="term" value="F:monoatomic ion channel activity"/>
    <property type="evidence" value="ECO:0007669"/>
    <property type="project" value="InterPro"/>
</dbReference>
<keyword evidence="10" id="KW-0675">Receptor</keyword>
<keyword evidence="8" id="KW-0157">Chromophore</keyword>
<evidence type="ECO:0000256" key="7">
    <source>
        <dbReference type="ARBA" id="ARBA00022989"/>
    </source>
</evidence>
<accession>A0A813F5E5</accession>
<dbReference type="GO" id="GO:0009881">
    <property type="term" value="F:photoreceptor activity"/>
    <property type="evidence" value="ECO:0007669"/>
    <property type="project" value="UniProtKB-KW"/>
</dbReference>
<dbReference type="SUPFAM" id="SSF81321">
    <property type="entry name" value="Family A G protein-coupled receptor-like"/>
    <property type="match status" value="1"/>
</dbReference>
<dbReference type="InterPro" id="IPR018229">
    <property type="entry name" value="Rhodopsin_retinal_BS"/>
</dbReference>
<keyword evidence="9 11" id="KW-0472">Membrane</keyword>
<organism evidence="12 13">
    <name type="scientific">Polarella glacialis</name>
    <name type="common">Dinoflagellate</name>
    <dbReference type="NCBI Taxonomy" id="89957"/>
    <lineage>
        <taxon>Eukaryota</taxon>
        <taxon>Sar</taxon>
        <taxon>Alveolata</taxon>
        <taxon>Dinophyceae</taxon>
        <taxon>Suessiales</taxon>
        <taxon>Suessiaceae</taxon>
        <taxon>Polarella</taxon>
    </lineage>
</organism>
<dbReference type="AlphaFoldDB" id="A0A813F5E5"/>
<evidence type="ECO:0000313" key="12">
    <source>
        <dbReference type="EMBL" id="CAE8605378.1"/>
    </source>
</evidence>
<keyword evidence="13" id="KW-1185">Reference proteome</keyword>
<protein>
    <recommendedName>
        <fullName evidence="14">Xanthorhodopsin</fullName>
    </recommendedName>
</protein>
<evidence type="ECO:0000256" key="11">
    <source>
        <dbReference type="SAM" id="Phobius"/>
    </source>
</evidence>
<proteinExistence type="inferred from homology"/>
<evidence type="ECO:0000313" key="13">
    <source>
        <dbReference type="Proteomes" id="UP000654075"/>
    </source>
</evidence>
<evidence type="ECO:0000256" key="6">
    <source>
        <dbReference type="ARBA" id="ARBA00022925"/>
    </source>
</evidence>
<evidence type="ECO:0000256" key="1">
    <source>
        <dbReference type="ARBA" id="ARBA00004141"/>
    </source>
</evidence>
<evidence type="ECO:0000256" key="3">
    <source>
        <dbReference type="ARBA" id="ARBA00022543"/>
    </source>
</evidence>
<keyword evidence="6" id="KW-0681">Retinal protein</keyword>
<evidence type="ECO:0000256" key="2">
    <source>
        <dbReference type="ARBA" id="ARBA00008130"/>
    </source>
</evidence>
<feature type="transmembrane region" description="Helical" evidence="11">
    <location>
        <begin position="15"/>
        <end position="36"/>
    </location>
</feature>
<evidence type="ECO:0008006" key="14">
    <source>
        <dbReference type="Google" id="ProtNLM"/>
    </source>
</evidence>
<reference evidence="12" key="1">
    <citation type="submission" date="2021-02" db="EMBL/GenBank/DDBJ databases">
        <authorList>
            <person name="Dougan E. K."/>
            <person name="Rhodes N."/>
            <person name="Thang M."/>
            <person name="Chan C."/>
        </authorList>
    </citation>
    <scope>NUCLEOTIDE SEQUENCE</scope>
</reference>
<evidence type="ECO:0000256" key="8">
    <source>
        <dbReference type="ARBA" id="ARBA00022991"/>
    </source>
</evidence>
<gene>
    <name evidence="12" type="ORF">PGLA1383_LOCUS23494</name>
</gene>
<keyword evidence="4" id="KW-0716">Sensory transduction</keyword>
<keyword evidence="5 11" id="KW-0812">Transmembrane</keyword>
<sequence>MAPLPDGFSYAEWNATYNALSFGIAAMGSATIFFWLQLPNVTKNYRTALTITGIVTLIATYHYIRIFNSWSEAFTVASKDGGDYAVKLTGAPFNDGYRYVDWLLTVPLLLIELILVMKLPQAGDCELELEAGLGQRLDGGTGLPR</sequence>
<evidence type="ECO:0000256" key="9">
    <source>
        <dbReference type="ARBA" id="ARBA00023136"/>
    </source>
</evidence>
<dbReference type="Gene3D" id="1.20.1070.10">
    <property type="entry name" value="Rhodopsin 7-helix transmembrane proteins"/>
    <property type="match status" value="1"/>
</dbReference>
<dbReference type="GO" id="GO:0007602">
    <property type="term" value="P:phototransduction"/>
    <property type="evidence" value="ECO:0007669"/>
    <property type="project" value="UniProtKB-KW"/>
</dbReference>
<evidence type="ECO:0000256" key="4">
    <source>
        <dbReference type="ARBA" id="ARBA00022606"/>
    </source>
</evidence>
<comment type="subcellular location">
    <subcellularLocation>
        <location evidence="1">Membrane</location>
        <topology evidence="1">Multi-pass membrane protein</topology>
    </subcellularLocation>
</comment>
<evidence type="ECO:0000256" key="10">
    <source>
        <dbReference type="ARBA" id="ARBA00023170"/>
    </source>
</evidence>
<dbReference type="Pfam" id="PF01036">
    <property type="entry name" value="Bac_rhodopsin"/>
    <property type="match status" value="1"/>
</dbReference>
<comment type="similarity">
    <text evidence="2">Belongs to the archaeal/bacterial/fungal opsin family.</text>
</comment>
<feature type="transmembrane region" description="Helical" evidence="11">
    <location>
        <begin position="99"/>
        <end position="117"/>
    </location>
</feature>
<feature type="transmembrane region" description="Helical" evidence="11">
    <location>
        <begin position="48"/>
        <end position="64"/>
    </location>
</feature>
<comment type="caution">
    <text evidence="12">The sequence shown here is derived from an EMBL/GenBank/DDBJ whole genome shotgun (WGS) entry which is preliminary data.</text>
</comment>
<keyword evidence="7 11" id="KW-1133">Transmembrane helix</keyword>
<dbReference type="PROSITE" id="PS00950">
    <property type="entry name" value="BACTERIAL_OPSIN_1"/>
    <property type="match status" value="1"/>
</dbReference>
<dbReference type="EMBL" id="CAJNNV010017776">
    <property type="protein sequence ID" value="CAE8605378.1"/>
    <property type="molecule type" value="Genomic_DNA"/>
</dbReference>